<comment type="caution">
    <text evidence="1">The sequence shown here is derived from an EMBL/GenBank/DDBJ whole genome shotgun (WGS) entry which is preliminary data.</text>
</comment>
<dbReference type="AlphaFoldDB" id="V2W631"/>
<dbReference type="EMBL" id="AWSO01002008">
    <property type="protein sequence ID" value="ESK82253.1"/>
    <property type="molecule type" value="Genomic_DNA"/>
</dbReference>
<organism evidence="1 2">
    <name type="scientific">Moniliophthora roreri (strain MCA 2997)</name>
    <name type="common">Cocoa frosty pod rot fungus</name>
    <name type="synonym">Crinipellis roreri</name>
    <dbReference type="NCBI Taxonomy" id="1381753"/>
    <lineage>
        <taxon>Eukaryota</taxon>
        <taxon>Fungi</taxon>
        <taxon>Dikarya</taxon>
        <taxon>Basidiomycota</taxon>
        <taxon>Agaricomycotina</taxon>
        <taxon>Agaricomycetes</taxon>
        <taxon>Agaricomycetidae</taxon>
        <taxon>Agaricales</taxon>
        <taxon>Marasmiineae</taxon>
        <taxon>Marasmiaceae</taxon>
        <taxon>Moniliophthora</taxon>
    </lineage>
</organism>
<accession>V2W631</accession>
<evidence type="ECO:0000313" key="2">
    <source>
        <dbReference type="Proteomes" id="UP000017559"/>
    </source>
</evidence>
<dbReference type="KEGG" id="mrr:Moror_15509"/>
<dbReference type="Proteomes" id="UP000017559">
    <property type="component" value="Unassembled WGS sequence"/>
</dbReference>
<evidence type="ECO:0000313" key="1">
    <source>
        <dbReference type="EMBL" id="ESK82253.1"/>
    </source>
</evidence>
<keyword evidence="2" id="KW-1185">Reference proteome</keyword>
<name>V2W631_MONRO</name>
<protein>
    <submittedName>
        <fullName evidence="1">Uncharacterized protein</fullName>
    </submittedName>
</protein>
<dbReference type="Pfam" id="PF14223">
    <property type="entry name" value="Retrotran_gag_2"/>
    <property type="match status" value="1"/>
</dbReference>
<dbReference type="HOGENOM" id="CLU_099518_0_0_1"/>
<reference evidence="1 2" key="1">
    <citation type="journal article" date="2014" name="BMC Genomics">
        <title>Genome and secretome analysis of the hemibiotrophic fungal pathogen, Moniliophthora roreri, which causes frosty pod rot disease of cacao: mechanisms of the biotrophic and necrotrophic phases.</title>
        <authorList>
            <person name="Meinhardt L.W."/>
            <person name="Costa G.G.L."/>
            <person name="Thomazella D.P.T."/>
            <person name="Teixeira P.J.P.L."/>
            <person name="Carazzolle M.F."/>
            <person name="Schuster S.C."/>
            <person name="Carlson J.E."/>
            <person name="Guiltinan M.J."/>
            <person name="Mieczkowski P."/>
            <person name="Farmer A."/>
            <person name="Ramaraj T."/>
            <person name="Crozier J."/>
            <person name="Davis R.E."/>
            <person name="Shao J."/>
            <person name="Melnick R.L."/>
            <person name="Pereira G.A.G."/>
            <person name="Bailey B.A."/>
        </authorList>
    </citation>
    <scope>NUCLEOTIDE SEQUENCE [LARGE SCALE GENOMIC DNA]</scope>
    <source>
        <strain evidence="1 2">MCA 2997</strain>
    </source>
</reference>
<gene>
    <name evidence="1" type="ORF">Moror_15509</name>
</gene>
<proteinExistence type="predicted"/>
<sequence>MENYLHDTQLSTVGLIFFTGTWDQPINVNITNPVLLDAGSNVHAHIEDSIKLSVYTSGRSTVAIMNAGAGSGMSSLSSVPIFDGERNKFKEFKCLFLGYCELQNVVEGLTQKKLSDEDKKDKDKLASWNEYNNKCMGLFKMKLGPLLQHFIKETAKLTWDALIAEYDKFNLAEIFEWFSVLTAVHIGEGQNPTNAYNLIQTCLVKLKEEQIEIADWMISMILMKALPGSWDTFKSQVFVTAEKKEDFAVSTLYSSIQREWSRRNLSPNMALIS</sequence>